<dbReference type="InterPro" id="IPR050766">
    <property type="entry name" value="Bact_Lucif_Oxidored"/>
</dbReference>
<protein>
    <submittedName>
        <fullName evidence="3">LLM class flavin-dependent oxidoreductase</fullName>
        <ecNumber evidence="3">1.-.-.-</ecNumber>
    </submittedName>
</protein>
<dbReference type="RefSeq" id="WP_390273813.1">
    <property type="nucleotide sequence ID" value="NZ_JBHRSA010000049.1"/>
</dbReference>
<dbReference type="PANTHER" id="PTHR30137:SF19">
    <property type="entry name" value="LUCIFERASE-LIKE MONOOXYGENASE"/>
    <property type="match status" value="1"/>
</dbReference>
<name>A0ABV7CYG8_9BACI</name>
<keyword evidence="4" id="KW-1185">Reference proteome</keyword>
<comment type="caution">
    <text evidence="3">The sequence shown here is derived from an EMBL/GenBank/DDBJ whole genome shotgun (WGS) entry which is preliminary data.</text>
</comment>
<keyword evidence="3" id="KW-0560">Oxidoreductase</keyword>
<dbReference type="Pfam" id="PF00296">
    <property type="entry name" value="Bac_luciferase"/>
    <property type="match status" value="1"/>
</dbReference>
<evidence type="ECO:0000259" key="2">
    <source>
        <dbReference type="Pfam" id="PF00296"/>
    </source>
</evidence>
<evidence type="ECO:0000313" key="3">
    <source>
        <dbReference type="EMBL" id="MFC3041357.1"/>
    </source>
</evidence>
<evidence type="ECO:0000313" key="4">
    <source>
        <dbReference type="Proteomes" id="UP001595279"/>
    </source>
</evidence>
<accession>A0ABV7CYG8</accession>
<dbReference type="NCBIfam" id="TIGR03558">
    <property type="entry name" value="oxido_grp_1"/>
    <property type="match status" value="1"/>
</dbReference>
<sequence>MRLSILDQCPISSGSNAKEALNESIRLAERADELGYTRYWIAEHHDLPGLACPAPDLMLSAIGRSTDSIRLGSGAVLLPHYKPYNIAERYNMLAALFPGRIDLGIGRAPGGSAEVTMALSDNFLEEVRKMPGKLDELLSFFGEGFPEDHMFSKITPRPLPDQQPIPWLLGTSEKSAILAAEKGMPYAFGHFMTDQDGPGIMRKYKESSSSETITAVSVICAETMIEAEKLAWSNVIWKLKQDQGESESGVPSLQEVENYPLSEEEKQKANNMLNSIIVGDPPTVKEKLIELGQQYDAEEFMMLTITHSYEARLRSYELLAEEFGLVTSSNL</sequence>
<proteinExistence type="predicted"/>
<dbReference type="CDD" id="cd00347">
    <property type="entry name" value="Flavin_utilizing_monoxygenases"/>
    <property type="match status" value="1"/>
</dbReference>
<dbReference type="InterPro" id="IPR019949">
    <property type="entry name" value="CmoO-like"/>
</dbReference>
<organism evidence="3 4">
    <name type="scientific">Virgibacillus xinjiangensis</name>
    <dbReference type="NCBI Taxonomy" id="393090"/>
    <lineage>
        <taxon>Bacteria</taxon>
        <taxon>Bacillati</taxon>
        <taxon>Bacillota</taxon>
        <taxon>Bacilli</taxon>
        <taxon>Bacillales</taxon>
        <taxon>Bacillaceae</taxon>
        <taxon>Virgibacillus</taxon>
    </lineage>
</organism>
<dbReference type="InterPro" id="IPR011251">
    <property type="entry name" value="Luciferase-like_dom"/>
</dbReference>
<comment type="similarity">
    <text evidence="1">To bacterial alkanal monooxygenase alpha and beta chains.</text>
</comment>
<dbReference type="SUPFAM" id="SSF51679">
    <property type="entry name" value="Bacterial luciferase-like"/>
    <property type="match status" value="1"/>
</dbReference>
<dbReference type="EMBL" id="JBHRSA010000049">
    <property type="protein sequence ID" value="MFC3041357.1"/>
    <property type="molecule type" value="Genomic_DNA"/>
</dbReference>
<reference evidence="4" key="1">
    <citation type="journal article" date="2019" name="Int. J. Syst. Evol. Microbiol.">
        <title>The Global Catalogue of Microorganisms (GCM) 10K type strain sequencing project: providing services to taxonomists for standard genome sequencing and annotation.</title>
        <authorList>
            <consortium name="The Broad Institute Genomics Platform"/>
            <consortium name="The Broad Institute Genome Sequencing Center for Infectious Disease"/>
            <person name="Wu L."/>
            <person name="Ma J."/>
        </authorList>
    </citation>
    <scope>NUCLEOTIDE SEQUENCE [LARGE SCALE GENOMIC DNA]</scope>
    <source>
        <strain evidence="4">KCTC 13128</strain>
    </source>
</reference>
<dbReference type="PANTHER" id="PTHR30137">
    <property type="entry name" value="LUCIFERASE-LIKE MONOOXYGENASE"/>
    <property type="match status" value="1"/>
</dbReference>
<dbReference type="EC" id="1.-.-.-" evidence="3"/>
<feature type="domain" description="Luciferase-like" evidence="2">
    <location>
        <begin position="1"/>
        <end position="291"/>
    </location>
</feature>
<dbReference type="Gene3D" id="3.20.20.30">
    <property type="entry name" value="Luciferase-like domain"/>
    <property type="match status" value="1"/>
</dbReference>
<evidence type="ECO:0000256" key="1">
    <source>
        <dbReference type="ARBA" id="ARBA00007789"/>
    </source>
</evidence>
<gene>
    <name evidence="3" type="ORF">ACFOGI_14005</name>
</gene>
<dbReference type="GO" id="GO:0016491">
    <property type="term" value="F:oxidoreductase activity"/>
    <property type="evidence" value="ECO:0007669"/>
    <property type="project" value="UniProtKB-KW"/>
</dbReference>
<dbReference type="InterPro" id="IPR036661">
    <property type="entry name" value="Luciferase-like_sf"/>
</dbReference>
<dbReference type="Proteomes" id="UP001595279">
    <property type="component" value="Unassembled WGS sequence"/>
</dbReference>